<dbReference type="Pfam" id="PF01850">
    <property type="entry name" value="PIN"/>
    <property type="match status" value="1"/>
</dbReference>
<keyword evidence="3 6" id="KW-0479">Metal-binding</keyword>
<evidence type="ECO:0000256" key="5">
    <source>
        <dbReference type="ARBA" id="ARBA00022842"/>
    </source>
</evidence>
<proteinExistence type="inferred from homology"/>
<dbReference type="Gene3D" id="3.40.50.1010">
    <property type="entry name" value="5'-nuclease"/>
    <property type="match status" value="1"/>
</dbReference>
<keyword evidence="6" id="KW-0800">Toxin</keyword>
<comment type="similarity">
    <text evidence="6">Belongs to the PINc/VapC protein family.</text>
</comment>
<dbReference type="HAMAP" id="MF_00265">
    <property type="entry name" value="VapC_Nob1"/>
    <property type="match status" value="1"/>
</dbReference>
<feature type="domain" description="PIN" evidence="7">
    <location>
        <begin position="11"/>
        <end position="141"/>
    </location>
</feature>
<dbReference type="InterPro" id="IPR029060">
    <property type="entry name" value="PIN-like_dom_sf"/>
</dbReference>
<accession>A0ABX0XUM1</accession>
<gene>
    <name evidence="6" type="primary">vapC</name>
    <name evidence="8" type="ORF">HC031_08220</name>
</gene>
<evidence type="ECO:0000259" key="7">
    <source>
        <dbReference type="Pfam" id="PF01850"/>
    </source>
</evidence>
<evidence type="ECO:0000256" key="4">
    <source>
        <dbReference type="ARBA" id="ARBA00022801"/>
    </source>
</evidence>
<evidence type="ECO:0000256" key="1">
    <source>
        <dbReference type="ARBA" id="ARBA00022649"/>
    </source>
</evidence>
<feature type="binding site" evidence="6">
    <location>
        <position position="118"/>
    </location>
    <ligand>
        <name>Mg(2+)</name>
        <dbReference type="ChEBI" id="CHEBI:18420"/>
    </ligand>
</feature>
<dbReference type="Proteomes" id="UP000722989">
    <property type="component" value="Unassembled WGS sequence"/>
</dbReference>
<organism evidence="8 9">
    <name type="scientific">Planosporangium thailandense</name>
    <dbReference type="NCBI Taxonomy" id="765197"/>
    <lineage>
        <taxon>Bacteria</taxon>
        <taxon>Bacillati</taxon>
        <taxon>Actinomycetota</taxon>
        <taxon>Actinomycetes</taxon>
        <taxon>Micromonosporales</taxon>
        <taxon>Micromonosporaceae</taxon>
        <taxon>Planosporangium</taxon>
    </lineage>
</organism>
<name>A0ABX0XUM1_9ACTN</name>
<evidence type="ECO:0000313" key="9">
    <source>
        <dbReference type="Proteomes" id="UP000722989"/>
    </source>
</evidence>
<protein>
    <recommendedName>
        <fullName evidence="6">Ribonuclease VapC</fullName>
        <shortName evidence="6">RNase VapC</shortName>
        <ecNumber evidence="6">3.1.-.-</ecNumber>
    </recommendedName>
    <alternativeName>
        <fullName evidence="6">Toxin VapC</fullName>
    </alternativeName>
</protein>
<comment type="caution">
    <text evidence="8">The sequence shown here is derived from an EMBL/GenBank/DDBJ whole genome shotgun (WGS) entry which is preliminary data.</text>
</comment>
<reference evidence="8 9" key="1">
    <citation type="submission" date="2020-03" db="EMBL/GenBank/DDBJ databases">
        <title>WGS of the type strain of Planosporangium spp.</title>
        <authorList>
            <person name="Thawai C."/>
        </authorList>
    </citation>
    <scope>NUCLEOTIDE SEQUENCE [LARGE SCALE GENOMIC DNA]</scope>
    <source>
        <strain evidence="8 9">TBRC 5610</strain>
    </source>
</reference>
<dbReference type="InterPro" id="IPR002716">
    <property type="entry name" value="PIN_dom"/>
</dbReference>
<keyword evidence="4 6" id="KW-0378">Hydrolase</keyword>
<dbReference type="InterPro" id="IPR022907">
    <property type="entry name" value="VapC_family"/>
</dbReference>
<evidence type="ECO:0000256" key="2">
    <source>
        <dbReference type="ARBA" id="ARBA00022722"/>
    </source>
</evidence>
<comment type="cofactor">
    <cofactor evidence="6">
        <name>Mg(2+)</name>
        <dbReference type="ChEBI" id="CHEBI:18420"/>
    </cofactor>
</comment>
<evidence type="ECO:0000256" key="6">
    <source>
        <dbReference type="HAMAP-Rule" id="MF_00265"/>
    </source>
</evidence>
<keyword evidence="2 6" id="KW-0540">Nuclease</keyword>
<keyword evidence="1 6" id="KW-1277">Toxin-antitoxin system</keyword>
<evidence type="ECO:0000313" key="8">
    <source>
        <dbReference type="EMBL" id="NJC69704.1"/>
    </source>
</evidence>
<dbReference type="EC" id="3.1.-.-" evidence="6"/>
<feature type="binding site" evidence="6">
    <location>
        <position position="13"/>
    </location>
    <ligand>
        <name>Mg(2+)</name>
        <dbReference type="ChEBI" id="CHEBI:18420"/>
    </ligand>
</feature>
<comment type="function">
    <text evidence="6">Toxic component of a toxin-antitoxin (TA) system. An RNase.</text>
</comment>
<keyword evidence="5 6" id="KW-0460">Magnesium</keyword>
<evidence type="ECO:0000256" key="3">
    <source>
        <dbReference type="ARBA" id="ARBA00022723"/>
    </source>
</evidence>
<dbReference type="EMBL" id="JAATVY010000004">
    <property type="protein sequence ID" value="NJC69704.1"/>
    <property type="molecule type" value="Genomic_DNA"/>
</dbReference>
<keyword evidence="9" id="KW-1185">Reference proteome</keyword>
<dbReference type="RefSeq" id="WP_167924609.1">
    <property type="nucleotide sequence ID" value="NZ_JAATVY010000004.1"/>
</dbReference>
<dbReference type="SUPFAM" id="SSF88723">
    <property type="entry name" value="PIN domain-like"/>
    <property type="match status" value="1"/>
</dbReference>
<sequence>MSAPKPPHVLVFDASALVAWVIQAQDRWRRVHKLFGSPAECVIPASALTETIYIARELGNTATPAEIRSAFLAQGLRVEPVTEEDAEWAGPVIAESRANPARWKTNKGDREGTLSLGDGLILAVAHRLGARAVTFDGAWANFPTLKLALLDPWKVPN</sequence>